<sequence length="592" mass="65718">MILNRSASILHFYKLSSPPKLLPHLGRSYLSLTSSTSSSPSIIYSFWFNGSRGSRTRRFASASVAPAADKRGSDTFYADESVSWTSLGLSDRISGAMSNAGFERPSLVQAACVPLILSGKDVIIAAETGSGKTHGYLVPLFDRICTEPDGTGNTTNGQEYAPPHKLSLVLCPNVLLCEQVVRMANGLCGDNGEPLLRAAAVCGRQGWPVQEPDVIVSTPAALLNNIEPNKRHFLHFMRGVKYVVFDEADMLLCGGFQNKVIRLINFLRHSEKKMSQMNIAALASPVESDSESLSQFESEDKEEIQNDMKEEHSESDSEVESLAEETETSSIKTEEMETSSIKKMDWKRVRKHYERSKQYIFVAATLPVNGKKTAGAVLKRMFPDAKWVNGNFVHRHNPRLKERWVEVTFDTQVDALMEAVNQRYASEGHYHGADARCTMVFANTVEAVEAVAKILQSSGIKCYRYHKDNSLEERAKALVDFQEKGGVLVCTDAAARGIDIPNVAHVIQADFATCAVDFLHRVGRTARAGQYGLVTSMYTEANRELVDAIRQAWELGQPVETAFSRKRSFRNKLKKRGLRKVKDMSNTELAMA</sequence>
<dbReference type="Pfam" id="PF00271">
    <property type="entry name" value="Helicase_C"/>
    <property type="match status" value="1"/>
</dbReference>
<dbReference type="InterPro" id="IPR011545">
    <property type="entry name" value="DEAD/DEAH_box_helicase_dom"/>
</dbReference>
<dbReference type="Proteomes" id="UP000593562">
    <property type="component" value="Unassembled WGS sequence"/>
</dbReference>
<feature type="region of interest" description="Disordered" evidence="8">
    <location>
        <begin position="290"/>
        <end position="337"/>
    </location>
</feature>
<dbReference type="CDD" id="cd00268">
    <property type="entry name" value="DEADc"/>
    <property type="match status" value="1"/>
</dbReference>
<dbReference type="InterPro" id="IPR001650">
    <property type="entry name" value="Helicase_C-like"/>
</dbReference>
<protein>
    <recommendedName>
        <fullName evidence="1">RNA helicase</fullName>
        <ecNumber evidence="1">3.6.4.13</ecNumber>
    </recommendedName>
</protein>
<keyword evidence="13" id="KW-1185">Reference proteome</keyword>
<evidence type="ECO:0000313" key="12">
    <source>
        <dbReference type="EMBL" id="KAF5746640.1"/>
    </source>
</evidence>
<dbReference type="OrthoDB" id="10256233at2759"/>
<keyword evidence="2" id="KW-0547">Nucleotide-binding</keyword>
<evidence type="ECO:0000256" key="7">
    <source>
        <dbReference type="PROSITE-ProRule" id="PRU00552"/>
    </source>
</evidence>
<name>A0A7J7DJU6_TRIWF</name>
<dbReference type="InParanoid" id="A0A7J7DJU6"/>
<feature type="short sequence motif" description="Q motif" evidence="7">
    <location>
        <begin position="82"/>
        <end position="110"/>
    </location>
</feature>
<dbReference type="PROSITE" id="PS51195">
    <property type="entry name" value="Q_MOTIF"/>
    <property type="match status" value="1"/>
</dbReference>
<evidence type="ECO:0000256" key="6">
    <source>
        <dbReference type="ARBA" id="ARBA00022884"/>
    </source>
</evidence>
<dbReference type="GO" id="GO:0003724">
    <property type="term" value="F:RNA helicase activity"/>
    <property type="evidence" value="ECO:0007669"/>
    <property type="project" value="UniProtKB-EC"/>
</dbReference>
<dbReference type="InterPro" id="IPR014014">
    <property type="entry name" value="RNA_helicase_DEAD_Q_motif"/>
</dbReference>
<organism evidence="12 13">
    <name type="scientific">Tripterygium wilfordii</name>
    <name type="common">Thunder God vine</name>
    <dbReference type="NCBI Taxonomy" id="458696"/>
    <lineage>
        <taxon>Eukaryota</taxon>
        <taxon>Viridiplantae</taxon>
        <taxon>Streptophyta</taxon>
        <taxon>Embryophyta</taxon>
        <taxon>Tracheophyta</taxon>
        <taxon>Spermatophyta</taxon>
        <taxon>Magnoliopsida</taxon>
        <taxon>eudicotyledons</taxon>
        <taxon>Gunneridae</taxon>
        <taxon>Pentapetalae</taxon>
        <taxon>rosids</taxon>
        <taxon>fabids</taxon>
        <taxon>Celastrales</taxon>
        <taxon>Celastraceae</taxon>
        <taxon>Tripterygium</taxon>
    </lineage>
</organism>
<dbReference type="SUPFAM" id="SSF52540">
    <property type="entry name" value="P-loop containing nucleoside triphosphate hydrolases"/>
    <property type="match status" value="1"/>
</dbReference>
<feature type="domain" description="Helicase ATP-binding" evidence="9">
    <location>
        <begin position="113"/>
        <end position="384"/>
    </location>
</feature>
<dbReference type="InterPro" id="IPR014001">
    <property type="entry name" value="Helicase_ATP-bd"/>
</dbReference>
<dbReference type="PANTHER" id="PTHR47958">
    <property type="entry name" value="ATP-DEPENDENT RNA HELICASE DBP3"/>
    <property type="match status" value="1"/>
</dbReference>
<evidence type="ECO:0000313" key="13">
    <source>
        <dbReference type="Proteomes" id="UP000593562"/>
    </source>
</evidence>
<evidence type="ECO:0000259" key="11">
    <source>
        <dbReference type="PROSITE" id="PS51195"/>
    </source>
</evidence>
<evidence type="ECO:0000256" key="4">
    <source>
        <dbReference type="ARBA" id="ARBA00022806"/>
    </source>
</evidence>
<dbReference type="GO" id="GO:0005524">
    <property type="term" value="F:ATP binding"/>
    <property type="evidence" value="ECO:0007669"/>
    <property type="project" value="UniProtKB-KW"/>
</dbReference>
<feature type="compositionally biased region" description="Acidic residues" evidence="8">
    <location>
        <begin position="316"/>
        <end position="327"/>
    </location>
</feature>
<dbReference type="PROSITE" id="PS51194">
    <property type="entry name" value="HELICASE_CTER"/>
    <property type="match status" value="1"/>
</dbReference>
<evidence type="ECO:0000259" key="9">
    <source>
        <dbReference type="PROSITE" id="PS51192"/>
    </source>
</evidence>
<evidence type="ECO:0000256" key="5">
    <source>
        <dbReference type="ARBA" id="ARBA00022840"/>
    </source>
</evidence>
<evidence type="ECO:0000256" key="3">
    <source>
        <dbReference type="ARBA" id="ARBA00022801"/>
    </source>
</evidence>
<comment type="caution">
    <text evidence="12">The sequence shown here is derived from an EMBL/GenBank/DDBJ whole genome shotgun (WGS) entry which is preliminary data.</text>
</comment>
<dbReference type="FunCoup" id="A0A7J7DJU6">
    <property type="interactions" value="493"/>
</dbReference>
<evidence type="ECO:0000256" key="2">
    <source>
        <dbReference type="ARBA" id="ARBA00022741"/>
    </source>
</evidence>
<keyword evidence="4 12" id="KW-0347">Helicase</keyword>
<proteinExistence type="predicted"/>
<dbReference type="InterPro" id="IPR027417">
    <property type="entry name" value="P-loop_NTPase"/>
</dbReference>
<gene>
    <name evidence="12" type="ORF">HS088_TW06G00811</name>
</gene>
<dbReference type="SMART" id="SM00490">
    <property type="entry name" value="HELICc"/>
    <property type="match status" value="1"/>
</dbReference>
<reference evidence="12 13" key="1">
    <citation type="journal article" date="2020" name="Nat. Commun.">
        <title>Genome of Tripterygium wilfordii and identification of cytochrome P450 involved in triptolide biosynthesis.</title>
        <authorList>
            <person name="Tu L."/>
            <person name="Su P."/>
            <person name="Zhang Z."/>
            <person name="Gao L."/>
            <person name="Wang J."/>
            <person name="Hu T."/>
            <person name="Zhou J."/>
            <person name="Zhang Y."/>
            <person name="Zhao Y."/>
            <person name="Liu Y."/>
            <person name="Song Y."/>
            <person name="Tong Y."/>
            <person name="Lu Y."/>
            <person name="Yang J."/>
            <person name="Xu C."/>
            <person name="Jia M."/>
            <person name="Peters R.J."/>
            <person name="Huang L."/>
            <person name="Gao W."/>
        </authorList>
    </citation>
    <scope>NUCLEOTIDE SEQUENCE [LARGE SCALE GENOMIC DNA]</scope>
    <source>
        <strain evidence="13">cv. XIE 37</strain>
        <tissue evidence="12">Leaf</tissue>
    </source>
</reference>
<accession>A0A7J7DJU6</accession>
<dbReference type="CDD" id="cd18787">
    <property type="entry name" value="SF2_C_DEAD"/>
    <property type="match status" value="1"/>
</dbReference>
<dbReference type="GO" id="GO:0003723">
    <property type="term" value="F:RNA binding"/>
    <property type="evidence" value="ECO:0007669"/>
    <property type="project" value="UniProtKB-KW"/>
</dbReference>
<evidence type="ECO:0000256" key="8">
    <source>
        <dbReference type="SAM" id="MobiDB-lite"/>
    </source>
</evidence>
<dbReference type="Gene3D" id="3.40.50.300">
    <property type="entry name" value="P-loop containing nucleotide triphosphate hydrolases"/>
    <property type="match status" value="2"/>
</dbReference>
<feature type="domain" description="DEAD-box RNA helicase Q" evidence="11">
    <location>
        <begin position="82"/>
        <end position="110"/>
    </location>
</feature>
<dbReference type="EC" id="3.6.4.13" evidence="1"/>
<evidence type="ECO:0000256" key="1">
    <source>
        <dbReference type="ARBA" id="ARBA00012552"/>
    </source>
</evidence>
<keyword evidence="5" id="KW-0067">ATP-binding</keyword>
<keyword evidence="3" id="KW-0378">Hydrolase</keyword>
<dbReference type="Pfam" id="PF00270">
    <property type="entry name" value="DEAD"/>
    <property type="match status" value="1"/>
</dbReference>
<dbReference type="SMART" id="SM00487">
    <property type="entry name" value="DEXDc"/>
    <property type="match status" value="1"/>
</dbReference>
<feature type="compositionally biased region" description="Basic and acidic residues" evidence="8">
    <location>
        <begin position="303"/>
        <end position="315"/>
    </location>
</feature>
<dbReference type="AlphaFoldDB" id="A0A7J7DJU6"/>
<dbReference type="GO" id="GO:0016787">
    <property type="term" value="F:hydrolase activity"/>
    <property type="evidence" value="ECO:0007669"/>
    <property type="project" value="UniProtKB-KW"/>
</dbReference>
<dbReference type="EMBL" id="JAAARO010000006">
    <property type="protein sequence ID" value="KAF5746640.1"/>
    <property type="molecule type" value="Genomic_DNA"/>
</dbReference>
<dbReference type="PROSITE" id="PS51192">
    <property type="entry name" value="HELICASE_ATP_BIND_1"/>
    <property type="match status" value="1"/>
</dbReference>
<dbReference type="InterPro" id="IPR044742">
    <property type="entry name" value="DEAD/DEAH_RhlB"/>
</dbReference>
<evidence type="ECO:0000259" key="10">
    <source>
        <dbReference type="PROSITE" id="PS51194"/>
    </source>
</evidence>
<feature type="domain" description="Helicase C-terminal" evidence="10">
    <location>
        <begin position="412"/>
        <end position="577"/>
    </location>
</feature>
<keyword evidence="6" id="KW-0694">RNA-binding</keyword>